<proteinExistence type="inferred from homology"/>
<evidence type="ECO:0000256" key="2">
    <source>
        <dbReference type="ARBA" id="ARBA00023002"/>
    </source>
</evidence>
<dbReference type="SUPFAM" id="SSF51905">
    <property type="entry name" value="FAD/NAD(P)-binding domain"/>
    <property type="match status" value="2"/>
</dbReference>
<dbReference type="InterPro" id="IPR002937">
    <property type="entry name" value="Amino_oxidase"/>
</dbReference>
<comment type="similarity">
    <text evidence="1">Belongs to the flavin monoamine oxidase family.</text>
</comment>
<sequence>MLARPIDDRLFFAGEATDIEHPATVHGALASGQRAAAEIQATGNPGPIVVVGAGVAGLGAARDLTAVGREVVVVESRQRIGGRVWSDTVGGAPVDLGGSWLHGLRDNPLADLAASLDIDLVHTDYEDAVLFDADGRSVQWSHLDHLYDLVEGMLASSRSTRSMATAVGEVRRRVEDEDRKRLEYVLASEIDHWFAAGPEDLAFSGVHEGGWSRGGDAVPTTSYRPIIEHLATGLDVRLGHPVSEVIRTDGGVRVTTEEAEFRGGAVVVTVPLGVLQAGTIRFDPALPAVKSTAIHTLGMGTMDKVVIHFEEPFWAPDVDLIAYASAEPGQFIEWYNAIPWTGHPILVGFTAGRPAIEFESWSDERILTASLDVLGRLRW</sequence>
<dbReference type="SUPFAM" id="SSF54373">
    <property type="entry name" value="FAD-linked reductases, C-terminal domain"/>
    <property type="match status" value="1"/>
</dbReference>
<dbReference type="InterPro" id="IPR050281">
    <property type="entry name" value="Flavin_monoamine_oxidase"/>
</dbReference>
<reference evidence="4" key="1">
    <citation type="submission" date="2018-05" db="EMBL/GenBank/DDBJ databases">
        <authorList>
            <person name="Lanie J.A."/>
            <person name="Ng W.-L."/>
            <person name="Kazmierczak K.M."/>
            <person name="Andrzejewski T.M."/>
            <person name="Davidsen T.M."/>
            <person name="Wayne K.J."/>
            <person name="Tettelin H."/>
            <person name="Glass J.I."/>
            <person name="Rusch D."/>
            <person name="Podicherti R."/>
            <person name="Tsui H.-C.T."/>
            <person name="Winkler M.E."/>
        </authorList>
    </citation>
    <scope>NUCLEOTIDE SEQUENCE</scope>
</reference>
<dbReference type="GO" id="GO:0016491">
    <property type="term" value="F:oxidoreductase activity"/>
    <property type="evidence" value="ECO:0007669"/>
    <property type="project" value="InterPro"/>
</dbReference>
<dbReference type="AlphaFoldDB" id="A0A382BSZ2"/>
<feature type="domain" description="Amine oxidase" evidence="3">
    <location>
        <begin position="2"/>
        <end position="39"/>
    </location>
</feature>
<dbReference type="PANTHER" id="PTHR10742:SF386">
    <property type="entry name" value="LYSINE-SPECIFIC HISTONE DEMETHYLASE 1A"/>
    <property type="match status" value="1"/>
</dbReference>
<dbReference type="Gene3D" id="3.50.50.60">
    <property type="entry name" value="FAD/NAD(P)-binding domain"/>
    <property type="match status" value="2"/>
</dbReference>
<name>A0A382BSZ2_9ZZZZ</name>
<keyword evidence="2" id="KW-0560">Oxidoreductase</keyword>
<dbReference type="Pfam" id="PF01593">
    <property type="entry name" value="Amino_oxidase"/>
    <property type="match status" value="2"/>
</dbReference>
<accession>A0A382BSZ2</accession>
<evidence type="ECO:0000259" key="3">
    <source>
        <dbReference type="Pfam" id="PF01593"/>
    </source>
</evidence>
<dbReference type="PANTHER" id="PTHR10742">
    <property type="entry name" value="FLAVIN MONOAMINE OXIDASE"/>
    <property type="match status" value="1"/>
</dbReference>
<gene>
    <name evidence="4" type="ORF">METZ01_LOCUS169406</name>
</gene>
<evidence type="ECO:0000256" key="1">
    <source>
        <dbReference type="ARBA" id="ARBA00005995"/>
    </source>
</evidence>
<dbReference type="InterPro" id="IPR036188">
    <property type="entry name" value="FAD/NAD-bd_sf"/>
</dbReference>
<dbReference type="EMBL" id="UINC01031079">
    <property type="protein sequence ID" value="SVB16552.1"/>
    <property type="molecule type" value="Genomic_DNA"/>
</dbReference>
<dbReference type="Gene3D" id="3.90.660.10">
    <property type="match status" value="1"/>
</dbReference>
<protein>
    <recommendedName>
        <fullName evidence="3">Amine oxidase domain-containing protein</fullName>
    </recommendedName>
</protein>
<feature type="domain" description="Amine oxidase" evidence="3">
    <location>
        <begin position="55"/>
        <end position="377"/>
    </location>
</feature>
<organism evidence="4">
    <name type="scientific">marine metagenome</name>
    <dbReference type="NCBI Taxonomy" id="408172"/>
    <lineage>
        <taxon>unclassified sequences</taxon>
        <taxon>metagenomes</taxon>
        <taxon>ecological metagenomes</taxon>
    </lineage>
</organism>
<evidence type="ECO:0000313" key="4">
    <source>
        <dbReference type="EMBL" id="SVB16552.1"/>
    </source>
</evidence>